<dbReference type="PRINTS" id="PR00261">
    <property type="entry name" value="LDLRECEPTOR"/>
</dbReference>
<dbReference type="GO" id="GO:0005634">
    <property type="term" value="C:nucleus"/>
    <property type="evidence" value="ECO:0007669"/>
    <property type="project" value="TreeGrafter"/>
</dbReference>
<dbReference type="EMBL" id="CAXKWB010007635">
    <property type="protein sequence ID" value="CAL4087961.1"/>
    <property type="molecule type" value="Genomic_DNA"/>
</dbReference>
<keyword evidence="10" id="KW-1185">Reference proteome</keyword>
<dbReference type="PROSITE" id="PS01209">
    <property type="entry name" value="LDLRA_1"/>
    <property type="match status" value="1"/>
</dbReference>
<feature type="non-terminal residue" evidence="9">
    <location>
        <position position="386"/>
    </location>
</feature>
<evidence type="ECO:0000256" key="4">
    <source>
        <dbReference type="ARBA" id="ARBA00023157"/>
    </source>
</evidence>
<keyword evidence="1 8" id="KW-0732">Signal</keyword>
<feature type="repeat" description="ANK" evidence="6">
    <location>
        <begin position="217"/>
        <end position="249"/>
    </location>
</feature>
<evidence type="ECO:0000256" key="6">
    <source>
        <dbReference type="PROSITE-ProRule" id="PRU00023"/>
    </source>
</evidence>
<feature type="repeat" description="ANK" evidence="6">
    <location>
        <begin position="286"/>
        <end position="318"/>
    </location>
</feature>
<dbReference type="Gene3D" id="1.25.40.20">
    <property type="entry name" value="Ankyrin repeat-containing domain"/>
    <property type="match status" value="3"/>
</dbReference>
<dbReference type="SUPFAM" id="SSF48403">
    <property type="entry name" value="Ankyrin repeat"/>
    <property type="match status" value="1"/>
</dbReference>
<dbReference type="Proteomes" id="UP001497623">
    <property type="component" value="Unassembled WGS sequence"/>
</dbReference>
<dbReference type="PROSITE" id="PS50297">
    <property type="entry name" value="ANK_REP_REGION"/>
    <property type="match status" value="4"/>
</dbReference>
<evidence type="ECO:0000256" key="7">
    <source>
        <dbReference type="PROSITE-ProRule" id="PRU00124"/>
    </source>
</evidence>
<feature type="repeat" description="ANK" evidence="6">
    <location>
        <begin position="250"/>
        <end position="285"/>
    </location>
</feature>
<feature type="disulfide bond" evidence="7">
    <location>
        <begin position="85"/>
        <end position="97"/>
    </location>
</feature>
<name>A0AAV2QMB8_MEGNR</name>
<dbReference type="SUPFAM" id="SSF57424">
    <property type="entry name" value="LDL receptor-like module"/>
    <property type="match status" value="2"/>
</dbReference>
<dbReference type="InterPro" id="IPR036770">
    <property type="entry name" value="Ankyrin_rpt-contain_sf"/>
</dbReference>
<dbReference type="AlphaFoldDB" id="A0AAV2QMB8"/>
<dbReference type="InterPro" id="IPR002172">
    <property type="entry name" value="LDrepeatLR_classA_rpt"/>
</dbReference>
<dbReference type="Pfam" id="PF00057">
    <property type="entry name" value="Ldl_recept_a"/>
    <property type="match status" value="2"/>
</dbReference>
<keyword evidence="3 6" id="KW-0040">ANK repeat</keyword>
<dbReference type="InterPro" id="IPR023415">
    <property type="entry name" value="LDLR_class-A_CS"/>
</dbReference>
<dbReference type="Gene3D" id="4.10.400.10">
    <property type="entry name" value="Low-density Lipoprotein Receptor"/>
    <property type="match status" value="2"/>
</dbReference>
<dbReference type="PRINTS" id="PR01415">
    <property type="entry name" value="ANKYRIN"/>
</dbReference>
<feature type="disulfide bond" evidence="7">
    <location>
        <begin position="68"/>
        <end position="83"/>
    </location>
</feature>
<evidence type="ECO:0000256" key="8">
    <source>
        <dbReference type="SAM" id="SignalP"/>
    </source>
</evidence>
<dbReference type="GO" id="GO:0006357">
    <property type="term" value="P:regulation of transcription by RNA polymerase II"/>
    <property type="evidence" value="ECO:0007669"/>
    <property type="project" value="TreeGrafter"/>
</dbReference>
<dbReference type="InterPro" id="IPR002110">
    <property type="entry name" value="Ankyrin_rpt"/>
</dbReference>
<reference evidence="9 10" key="1">
    <citation type="submission" date="2024-05" db="EMBL/GenBank/DDBJ databases">
        <authorList>
            <person name="Wallberg A."/>
        </authorList>
    </citation>
    <scope>NUCLEOTIDE SEQUENCE [LARGE SCALE GENOMIC DNA]</scope>
</reference>
<feature type="disulfide bond" evidence="7">
    <location>
        <begin position="92"/>
        <end position="110"/>
    </location>
</feature>
<dbReference type="PANTHER" id="PTHR24126">
    <property type="entry name" value="ANKYRIN REPEAT, PH AND SEC7 DOMAIN CONTAINING PROTEIN SECG-RELATED"/>
    <property type="match status" value="1"/>
</dbReference>
<protein>
    <submittedName>
        <fullName evidence="9">Uncharacterized protein</fullName>
    </submittedName>
</protein>
<dbReference type="PROSITE" id="PS50068">
    <property type="entry name" value="LDLRA_2"/>
    <property type="match status" value="2"/>
</dbReference>
<feature type="repeat" description="ANK" evidence="6">
    <location>
        <begin position="117"/>
        <end position="149"/>
    </location>
</feature>
<keyword evidence="5" id="KW-0325">Glycoprotein</keyword>
<evidence type="ECO:0000256" key="3">
    <source>
        <dbReference type="ARBA" id="ARBA00023043"/>
    </source>
</evidence>
<feature type="chain" id="PRO_5043763526" evidence="8">
    <location>
        <begin position="19"/>
        <end position="386"/>
    </location>
</feature>
<dbReference type="InterPro" id="IPR036055">
    <property type="entry name" value="LDL_receptor-like_sf"/>
</dbReference>
<evidence type="ECO:0000256" key="1">
    <source>
        <dbReference type="ARBA" id="ARBA00022729"/>
    </source>
</evidence>
<evidence type="ECO:0000256" key="2">
    <source>
        <dbReference type="ARBA" id="ARBA00022737"/>
    </source>
</evidence>
<feature type="repeat" description="ANK" evidence="6">
    <location>
        <begin position="150"/>
        <end position="182"/>
    </location>
</feature>
<gene>
    <name evidence="9" type="ORF">MNOR_LOCUS13380</name>
</gene>
<dbReference type="Pfam" id="PF12796">
    <property type="entry name" value="Ank_2"/>
    <property type="match status" value="2"/>
</dbReference>
<feature type="repeat" description="ANK" evidence="6">
    <location>
        <begin position="183"/>
        <end position="215"/>
    </location>
</feature>
<sequence length="386" mass="40699">MWLSFIVATLLLQILANATPIETTGTSEIVPDTIGSITTESPVLPKGTCSSERFQCPNGDCILNTWLCDGDDDCGDNTDEIDCTCPSAQFQCPNGTCITKDWLCNGDDDCGDGTDESNCYELHAAAQSGDVAKIKEVVARGVDINARNQDGKTALLLASRYGQLEAIRTLVQLGANLQTRGDGGNPPIYEAALYGQADAANVLLLLGADVNARDSGIGITPLHLAADYGVPAAMELLLKNGANINAIADNGNTPFHYIGSRAVPNQSAVAKILIDNGADYYIKQNDGFNVLHVTSANGVLPVVQALLESGADPNIPDNEGRTALALAVILREDNTDHDAIITLLAASMRAECILSGTRYVCECQVNRPGFNGNPLTTGCKQKGTRG</sequence>
<comment type="caution">
    <text evidence="9">The sequence shown here is derived from an EMBL/GenBank/DDBJ whole genome shotgun (WGS) entry which is preliminary data.</text>
</comment>
<accession>A0AAV2QMB8</accession>
<feature type="disulfide bond" evidence="7">
    <location>
        <begin position="104"/>
        <end position="119"/>
    </location>
</feature>
<dbReference type="GO" id="GO:0061629">
    <property type="term" value="F:RNA polymerase II-specific DNA-binding transcription factor binding"/>
    <property type="evidence" value="ECO:0007669"/>
    <property type="project" value="TreeGrafter"/>
</dbReference>
<evidence type="ECO:0000256" key="5">
    <source>
        <dbReference type="ARBA" id="ARBA00023180"/>
    </source>
</evidence>
<dbReference type="CDD" id="cd00112">
    <property type="entry name" value="LDLa"/>
    <property type="match status" value="1"/>
</dbReference>
<proteinExistence type="predicted"/>
<keyword evidence="4 7" id="KW-1015">Disulfide bond</keyword>
<dbReference type="PROSITE" id="PS50088">
    <property type="entry name" value="ANK_REPEAT"/>
    <property type="match status" value="6"/>
</dbReference>
<keyword evidence="2" id="KW-0677">Repeat</keyword>
<evidence type="ECO:0000313" key="9">
    <source>
        <dbReference type="EMBL" id="CAL4087961.1"/>
    </source>
</evidence>
<dbReference type="SMART" id="SM00248">
    <property type="entry name" value="ANK"/>
    <property type="match status" value="7"/>
</dbReference>
<feature type="disulfide bond" evidence="7">
    <location>
        <begin position="49"/>
        <end position="61"/>
    </location>
</feature>
<feature type="signal peptide" evidence="8">
    <location>
        <begin position="1"/>
        <end position="18"/>
    </location>
</feature>
<dbReference type="SMART" id="SM00192">
    <property type="entry name" value="LDLa"/>
    <property type="match status" value="2"/>
</dbReference>
<dbReference type="PANTHER" id="PTHR24126:SF14">
    <property type="entry name" value="ANK_REP_REGION DOMAIN-CONTAINING PROTEIN"/>
    <property type="match status" value="1"/>
</dbReference>
<feature type="disulfide bond" evidence="7">
    <location>
        <begin position="56"/>
        <end position="74"/>
    </location>
</feature>
<dbReference type="Pfam" id="PF00023">
    <property type="entry name" value="Ank"/>
    <property type="match status" value="1"/>
</dbReference>
<dbReference type="FunFam" id="4.10.400.10:FF:000034">
    <property type="entry name" value="Low-density lipoprotein receptor-related protein 2"/>
    <property type="match status" value="1"/>
</dbReference>
<organism evidence="9 10">
    <name type="scientific">Meganyctiphanes norvegica</name>
    <name type="common">Northern krill</name>
    <name type="synonym">Thysanopoda norvegica</name>
    <dbReference type="NCBI Taxonomy" id="48144"/>
    <lineage>
        <taxon>Eukaryota</taxon>
        <taxon>Metazoa</taxon>
        <taxon>Ecdysozoa</taxon>
        <taxon>Arthropoda</taxon>
        <taxon>Crustacea</taxon>
        <taxon>Multicrustacea</taxon>
        <taxon>Malacostraca</taxon>
        <taxon>Eumalacostraca</taxon>
        <taxon>Eucarida</taxon>
        <taxon>Euphausiacea</taxon>
        <taxon>Euphausiidae</taxon>
        <taxon>Meganyctiphanes</taxon>
    </lineage>
</organism>
<evidence type="ECO:0000313" key="10">
    <source>
        <dbReference type="Proteomes" id="UP001497623"/>
    </source>
</evidence>